<evidence type="ECO:0000313" key="3">
    <source>
        <dbReference type="Proteomes" id="UP000322294"/>
    </source>
</evidence>
<accession>A0A5S5ASF1</accession>
<proteinExistence type="predicted"/>
<protein>
    <submittedName>
        <fullName evidence="2">Uncharacterized protein</fullName>
    </submittedName>
</protein>
<keyword evidence="3" id="KW-1185">Reference proteome</keyword>
<organism evidence="2 3">
    <name type="scientific">Thermosediminibacter litoriperuensis</name>
    <dbReference type="NCBI Taxonomy" id="291989"/>
    <lineage>
        <taxon>Bacteria</taxon>
        <taxon>Bacillati</taxon>
        <taxon>Bacillota</taxon>
        <taxon>Clostridia</taxon>
        <taxon>Thermosediminibacterales</taxon>
        <taxon>Thermosediminibacteraceae</taxon>
        <taxon>Thermosediminibacter</taxon>
    </lineage>
</organism>
<dbReference type="AlphaFoldDB" id="A0A5S5ASF1"/>
<dbReference type="EMBL" id="VNHO01000014">
    <property type="protein sequence ID" value="TYP53745.1"/>
    <property type="molecule type" value="Genomic_DNA"/>
</dbReference>
<keyword evidence="1" id="KW-0472">Membrane</keyword>
<sequence>MLWLLYIMAVPTFFLALCVLFKFNFKYESKYFSIKVEVK</sequence>
<evidence type="ECO:0000256" key="1">
    <source>
        <dbReference type="SAM" id="Phobius"/>
    </source>
</evidence>
<reference evidence="2 3" key="1">
    <citation type="submission" date="2019-07" db="EMBL/GenBank/DDBJ databases">
        <title>Genomic Encyclopedia of Type Strains, Phase I: the one thousand microbial genomes (KMG-I) project.</title>
        <authorList>
            <person name="Kyrpides N."/>
        </authorList>
    </citation>
    <scope>NUCLEOTIDE SEQUENCE [LARGE SCALE GENOMIC DNA]</scope>
    <source>
        <strain evidence="2 3">DSM 16647</strain>
    </source>
</reference>
<name>A0A5S5ASF1_9FIRM</name>
<comment type="caution">
    <text evidence="2">The sequence shown here is derived from an EMBL/GenBank/DDBJ whole genome shotgun (WGS) entry which is preliminary data.</text>
</comment>
<keyword evidence="1" id="KW-1133">Transmembrane helix</keyword>
<gene>
    <name evidence="2" type="ORF">LZ11_01466</name>
</gene>
<dbReference type="Proteomes" id="UP000322294">
    <property type="component" value="Unassembled WGS sequence"/>
</dbReference>
<keyword evidence="1" id="KW-0812">Transmembrane</keyword>
<feature type="transmembrane region" description="Helical" evidence="1">
    <location>
        <begin position="6"/>
        <end position="25"/>
    </location>
</feature>
<evidence type="ECO:0000313" key="2">
    <source>
        <dbReference type="EMBL" id="TYP53745.1"/>
    </source>
</evidence>